<dbReference type="GO" id="GO:0006952">
    <property type="term" value="P:defense response"/>
    <property type="evidence" value="ECO:0007669"/>
    <property type="project" value="UniProtKB-KW"/>
</dbReference>
<keyword evidence="6" id="KW-0175">Coiled coil</keyword>
<evidence type="ECO:0000256" key="2">
    <source>
        <dbReference type="ARBA" id="ARBA00022614"/>
    </source>
</evidence>
<evidence type="ECO:0000259" key="7">
    <source>
        <dbReference type="Pfam" id="PF18052"/>
    </source>
</evidence>
<dbReference type="InterPro" id="IPR055414">
    <property type="entry name" value="LRR_R13L4/SHOC2-like"/>
</dbReference>
<keyword evidence="10" id="KW-1185">Reference proteome</keyword>
<dbReference type="Proteomes" id="UP001231189">
    <property type="component" value="Unassembled WGS sequence"/>
</dbReference>
<dbReference type="InterPro" id="IPR038005">
    <property type="entry name" value="RX-like_CC"/>
</dbReference>
<dbReference type="GO" id="GO:0000166">
    <property type="term" value="F:nucleotide binding"/>
    <property type="evidence" value="ECO:0007669"/>
    <property type="project" value="UniProtKB-KW"/>
</dbReference>
<evidence type="ECO:0000256" key="1">
    <source>
        <dbReference type="ARBA" id="ARBA00008894"/>
    </source>
</evidence>
<dbReference type="PANTHER" id="PTHR19338">
    <property type="entry name" value="TRANSLOCASE OF INNER MITOCHONDRIAL MEMBRANE 13 HOMOLOG"/>
    <property type="match status" value="1"/>
</dbReference>
<dbReference type="Pfam" id="PF23598">
    <property type="entry name" value="LRR_14"/>
    <property type="match status" value="1"/>
</dbReference>
<dbReference type="AlphaFoldDB" id="A0AAD8TEH2"/>
<feature type="domain" description="Disease resistance N-terminal" evidence="7">
    <location>
        <begin position="7"/>
        <end position="96"/>
    </location>
</feature>
<accession>A0AAD8TEH2</accession>
<dbReference type="InterPro" id="IPR041118">
    <property type="entry name" value="Rx_N"/>
</dbReference>
<evidence type="ECO:0000256" key="5">
    <source>
        <dbReference type="ARBA" id="ARBA00022821"/>
    </source>
</evidence>
<protein>
    <recommendedName>
        <fullName evidence="11">Rx N-terminal domain-containing protein</fullName>
    </recommendedName>
</protein>
<evidence type="ECO:0000313" key="10">
    <source>
        <dbReference type="Proteomes" id="UP001231189"/>
    </source>
</evidence>
<evidence type="ECO:0000256" key="6">
    <source>
        <dbReference type="ARBA" id="ARBA00023054"/>
    </source>
</evidence>
<evidence type="ECO:0008006" key="11">
    <source>
        <dbReference type="Google" id="ProtNLM"/>
    </source>
</evidence>
<keyword evidence="4" id="KW-0547">Nucleotide-binding</keyword>
<keyword evidence="2" id="KW-0433">Leucine-rich repeat</keyword>
<sequence>MQLAAGAMRPLLSKLGKLLLDEYNLDMKVKKGVRSVTTELTMMEAALLKVAEVPRDQLDNQVRIWAGKVRELSYEMEDIVDAFMVRLEESTDVERRTMKKRVKKILKKATRLFRKGKDLHQISDAIQEAQELAKQLGELRLRYGHEMHDAGAGAAIDTRLIAMYKDVTELVGIEDTRDKVIGRLPVLRDLWLTAKGDAGMEFLPEEPFVVSADSFPCIKECRFYGLQILPSMFPRGAMPMVQSLRFTVRLSSMVDAEWDFDMKNLPSLEQVDVDFSRNGGCPEAAKEPEAALWQFAADTMRRLAADALRFAADEHPNRPYLLIH</sequence>
<gene>
    <name evidence="9" type="ORF">QYE76_041245</name>
</gene>
<keyword evidence="3" id="KW-0677">Repeat</keyword>
<keyword evidence="5" id="KW-0611">Plant defense</keyword>
<feature type="domain" description="Disease resistance R13L4/SHOC-2-like LRR" evidence="8">
    <location>
        <begin position="179"/>
        <end position="297"/>
    </location>
</feature>
<evidence type="ECO:0000313" key="9">
    <source>
        <dbReference type="EMBL" id="KAK1680397.1"/>
    </source>
</evidence>
<comment type="caution">
    <text evidence="9">The sequence shown here is derived from an EMBL/GenBank/DDBJ whole genome shotgun (WGS) entry which is preliminary data.</text>
</comment>
<comment type="similarity">
    <text evidence="1">Belongs to the disease resistance NB-LRR family.</text>
</comment>
<evidence type="ECO:0000256" key="3">
    <source>
        <dbReference type="ARBA" id="ARBA00022737"/>
    </source>
</evidence>
<evidence type="ECO:0000259" key="8">
    <source>
        <dbReference type="Pfam" id="PF23598"/>
    </source>
</evidence>
<dbReference type="CDD" id="cd14798">
    <property type="entry name" value="RX-CC_like"/>
    <property type="match status" value="1"/>
</dbReference>
<name>A0AAD8TEH2_LOLMU</name>
<proteinExistence type="inferred from homology"/>
<evidence type="ECO:0000256" key="4">
    <source>
        <dbReference type="ARBA" id="ARBA00022741"/>
    </source>
</evidence>
<dbReference type="Gene3D" id="1.20.5.4130">
    <property type="match status" value="1"/>
</dbReference>
<dbReference type="PANTHER" id="PTHR19338:SF21">
    <property type="entry name" value="OS10G0124400 PROTEIN"/>
    <property type="match status" value="1"/>
</dbReference>
<dbReference type="EMBL" id="JAUUTY010000002">
    <property type="protein sequence ID" value="KAK1680397.1"/>
    <property type="molecule type" value="Genomic_DNA"/>
</dbReference>
<dbReference type="Pfam" id="PF18052">
    <property type="entry name" value="Rx_N"/>
    <property type="match status" value="1"/>
</dbReference>
<reference evidence="9" key="1">
    <citation type="submission" date="2023-07" db="EMBL/GenBank/DDBJ databases">
        <title>A chromosome-level genome assembly of Lolium multiflorum.</title>
        <authorList>
            <person name="Chen Y."/>
            <person name="Copetti D."/>
            <person name="Kolliker R."/>
            <person name="Studer B."/>
        </authorList>
    </citation>
    <scope>NUCLEOTIDE SEQUENCE</scope>
    <source>
        <strain evidence="9">02402/16</strain>
        <tissue evidence="9">Leaf</tissue>
    </source>
</reference>
<organism evidence="9 10">
    <name type="scientific">Lolium multiflorum</name>
    <name type="common">Italian ryegrass</name>
    <name type="synonym">Lolium perenne subsp. multiflorum</name>
    <dbReference type="NCBI Taxonomy" id="4521"/>
    <lineage>
        <taxon>Eukaryota</taxon>
        <taxon>Viridiplantae</taxon>
        <taxon>Streptophyta</taxon>
        <taxon>Embryophyta</taxon>
        <taxon>Tracheophyta</taxon>
        <taxon>Spermatophyta</taxon>
        <taxon>Magnoliopsida</taxon>
        <taxon>Liliopsida</taxon>
        <taxon>Poales</taxon>
        <taxon>Poaceae</taxon>
        <taxon>BOP clade</taxon>
        <taxon>Pooideae</taxon>
        <taxon>Poodae</taxon>
        <taxon>Poeae</taxon>
        <taxon>Poeae Chloroplast Group 2 (Poeae type)</taxon>
        <taxon>Loliodinae</taxon>
        <taxon>Loliinae</taxon>
        <taxon>Lolium</taxon>
    </lineage>
</organism>